<evidence type="ECO:0000256" key="2">
    <source>
        <dbReference type="ARBA" id="ARBA00022748"/>
    </source>
</evidence>
<organism evidence="6 7">
    <name type="scientific">Dactylosporangium aurantiacum</name>
    <dbReference type="NCBI Taxonomy" id="35754"/>
    <lineage>
        <taxon>Bacteria</taxon>
        <taxon>Bacillati</taxon>
        <taxon>Actinomycetota</taxon>
        <taxon>Actinomycetes</taxon>
        <taxon>Micromonosporales</taxon>
        <taxon>Micromonosporaceae</taxon>
        <taxon>Dactylosporangium</taxon>
    </lineage>
</organism>
<dbReference type="InterPro" id="IPR013740">
    <property type="entry name" value="Redoxin"/>
</dbReference>
<comment type="subcellular location">
    <subcellularLocation>
        <location evidence="1">Cell envelope</location>
    </subcellularLocation>
</comment>
<dbReference type="PANTHER" id="PTHR42852">
    <property type="entry name" value="THIOL:DISULFIDE INTERCHANGE PROTEIN DSBE"/>
    <property type="match status" value="1"/>
</dbReference>
<accession>A0A9Q9IB36</accession>
<dbReference type="InterPro" id="IPR013766">
    <property type="entry name" value="Thioredoxin_domain"/>
</dbReference>
<feature type="domain" description="Thioredoxin" evidence="5">
    <location>
        <begin position="33"/>
        <end position="184"/>
    </location>
</feature>
<dbReference type="GO" id="GO:0030313">
    <property type="term" value="C:cell envelope"/>
    <property type="evidence" value="ECO:0007669"/>
    <property type="project" value="UniProtKB-SubCell"/>
</dbReference>
<keyword evidence="2" id="KW-0201">Cytochrome c-type biogenesis</keyword>
<dbReference type="PANTHER" id="PTHR42852:SF17">
    <property type="entry name" value="THIOREDOXIN-LIKE PROTEIN HI_1115"/>
    <property type="match status" value="1"/>
</dbReference>
<evidence type="ECO:0000256" key="3">
    <source>
        <dbReference type="SAM" id="MobiDB-lite"/>
    </source>
</evidence>
<evidence type="ECO:0000256" key="4">
    <source>
        <dbReference type="SAM" id="SignalP"/>
    </source>
</evidence>
<feature type="region of interest" description="Disordered" evidence="3">
    <location>
        <begin position="27"/>
        <end position="46"/>
    </location>
</feature>
<dbReference type="PROSITE" id="PS51257">
    <property type="entry name" value="PROKAR_LIPOPROTEIN"/>
    <property type="match status" value="1"/>
</dbReference>
<dbReference type="SUPFAM" id="SSF52833">
    <property type="entry name" value="Thioredoxin-like"/>
    <property type="match status" value="1"/>
</dbReference>
<evidence type="ECO:0000256" key="1">
    <source>
        <dbReference type="ARBA" id="ARBA00004196"/>
    </source>
</evidence>
<keyword evidence="7" id="KW-1185">Reference proteome</keyword>
<dbReference type="PROSITE" id="PS51352">
    <property type="entry name" value="THIOREDOXIN_2"/>
    <property type="match status" value="1"/>
</dbReference>
<evidence type="ECO:0000313" key="7">
    <source>
        <dbReference type="Proteomes" id="UP001058003"/>
    </source>
</evidence>
<dbReference type="EMBL" id="CP073767">
    <property type="protein sequence ID" value="UWZ51140.1"/>
    <property type="molecule type" value="Genomic_DNA"/>
</dbReference>
<dbReference type="GO" id="GO:0016491">
    <property type="term" value="F:oxidoreductase activity"/>
    <property type="evidence" value="ECO:0007669"/>
    <property type="project" value="InterPro"/>
</dbReference>
<protein>
    <submittedName>
        <fullName evidence="6">Redoxin family protein</fullName>
    </submittedName>
</protein>
<dbReference type="RefSeq" id="WP_033363903.1">
    <property type="nucleotide sequence ID" value="NZ_CP073767.1"/>
</dbReference>
<dbReference type="InterPro" id="IPR050553">
    <property type="entry name" value="Thioredoxin_ResA/DsbE_sf"/>
</dbReference>
<dbReference type="Gene3D" id="3.40.30.10">
    <property type="entry name" value="Glutaredoxin"/>
    <property type="match status" value="1"/>
</dbReference>
<evidence type="ECO:0000259" key="5">
    <source>
        <dbReference type="PROSITE" id="PS51352"/>
    </source>
</evidence>
<dbReference type="Proteomes" id="UP001058003">
    <property type="component" value="Chromosome"/>
</dbReference>
<gene>
    <name evidence="6" type="ORF">Daura_30780</name>
</gene>
<keyword evidence="4" id="KW-0732">Signal</keyword>
<name>A0A9Q9IB36_9ACTN</name>
<dbReference type="Pfam" id="PF08534">
    <property type="entry name" value="Redoxin"/>
    <property type="match status" value="1"/>
</dbReference>
<reference evidence="6" key="1">
    <citation type="submission" date="2021-04" db="EMBL/GenBank/DDBJ databases">
        <title>Dactylosporangium aurantiacum NRRL B-8018 full assembly.</title>
        <authorList>
            <person name="Hartkoorn R.C."/>
            <person name="Beaudoing E."/>
            <person name="Hot D."/>
        </authorList>
    </citation>
    <scope>NUCLEOTIDE SEQUENCE</scope>
    <source>
        <strain evidence="6">NRRL B-8018</strain>
    </source>
</reference>
<dbReference type="AlphaFoldDB" id="A0A9Q9IB36"/>
<dbReference type="PROSITE" id="PS00194">
    <property type="entry name" value="THIOREDOXIN_1"/>
    <property type="match status" value="1"/>
</dbReference>
<sequence>MPMNRAAAALVCALLVLSGCGAPAGSTGPAGTAPTGMPAASSAAPVPARSGVPQTLNFTATTLDGAAFDGATLAGRPVVLWFWAPWCPTCARQARGVKAATQQLAGRVAVVGVGGLDEPAAMRRFVGEWKLETVPQLADEPGVLWKRFGVTAQSTFVFLDASGAVVFKGVLDGDDVAGRAGGLG</sequence>
<proteinExistence type="predicted"/>
<dbReference type="InterPro" id="IPR017937">
    <property type="entry name" value="Thioredoxin_CS"/>
</dbReference>
<dbReference type="OrthoDB" id="9790194at2"/>
<dbReference type="GO" id="GO:0017004">
    <property type="term" value="P:cytochrome complex assembly"/>
    <property type="evidence" value="ECO:0007669"/>
    <property type="project" value="UniProtKB-KW"/>
</dbReference>
<feature type="signal peptide" evidence="4">
    <location>
        <begin position="1"/>
        <end position="24"/>
    </location>
</feature>
<feature type="chain" id="PRO_5040175902" evidence="4">
    <location>
        <begin position="25"/>
        <end position="184"/>
    </location>
</feature>
<dbReference type="InterPro" id="IPR036249">
    <property type="entry name" value="Thioredoxin-like_sf"/>
</dbReference>
<dbReference type="KEGG" id="daur:Daura_30780"/>
<evidence type="ECO:0000313" key="6">
    <source>
        <dbReference type="EMBL" id="UWZ51140.1"/>
    </source>
</evidence>